<dbReference type="InterPro" id="IPR036691">
    <property type="entry name" value="Endo/exonu/phosph_ase_sf"/>
</dbReference>
<dbReference type="KEGG" id="woc:BA177_15635"/>
<feature type="domain" description="Endonuclease/exonuclease/phosphatase" evidence="1">
    <location>
        <begin position="5"/>
        <end position="216"/>
    </location>
</feature>
<dbReference type="SUPFAM" id="SSF56219">
    <property type="entry name" value="DNase I-like"/>
    <property type="match status" value="1"/>
</dbReference>
<protein>
    <recommendedName>
        <fullName evidence="1">Endonuclease/exonuclease/phosphatase domain-containing protein</fullName>
    </recommendedName>
</protein>
<sequence>MIKVLSCNLFSGRADPEALGALIDEHSVDIVCAQELSPAHARALQRRLPYGDLDHDQIIKGNGIAARRPVTSRRIHLPKRDAWEVTLTPEHWTPLQETVQVLNVHISAPHLWPYFPHPVRRGEQLRLLLQDRAAYANTPHAIFGDFNASPAWPVYRRMRARYTDGTSQTARNGAATATWPRIPRLGINGWWRIDHCFLWKLSALNVWRLAIAGSDHFALLAELDYEHPL</sequence>
<keyword evidence="3" id="KW-1185">Reference proteome</keyword>
<dbReference type="Proteomes" id="UP000092695">
    <property type="component" value="Chromosome"/>
</dbReference>
<dbReference type="Pfam" id="PF03372">
    <property type="entry name" value="Exo_endo_phos"/>
    <property type="match status" value="1"/>
</dbReference>
<evidence type="ECO:0000313" key="2">
    <source>
        <dbReference type="EMBL" id="ANO52424.1"/>
    </source>
</evidence>
<proteinExistence type="predicted"/>
<dbReference type="InterPro" id="IPR005135">
    <property type="entry name" value="Endo/exonuclease/phosphatase"/>
</dbReference>
<evidence type="ECO:0000259" key="1">
    <source>
        <dbReference type="Pfam" id="PF03372"/>
    </source>
</evidence>
<name>A0A193LJ49_9GAMM</name>
<dbReference type="AlphaFoldDB" id="A0A193LJ49"/>
<reference evidence="2 3" key="1">
    <citation type="submission" date="2016-06" db="EMBL/GenBank/DDBJ databases">
        <title>Complete genome sequence of a deep-branching marine Gamma Proteobacterium Woeseia oceani type strain XK5.</title>
        <authorList>
            <person name="Mu D."/>
            <person name="Du Z."/>
        </authorList>
    </citation>
    <scope>NUCLEOTIDE SEQUENCE [LARGE SCALE GENOMIC DNA]</scope>
    <source>
        <strain evidence="2 3">XK5</strain>
    </source>
</reference>
<dbReference type="GO" id="GO:0003824">
    <property type="term" value="F:catalytic activity"/>
    <property type="evidence" value="ECO:0007669"/>
    <property type="project" value="InterPro"/>
</dbReference>
<evidence type="ECO:0000313" key="3">
    <source>
        <dbReference type="Proteomes" id="UP000092695"/>
    </source>
</evidence>
<dbReference type="Gene3D" id="3.60.10.10">
    <property type="entry name" value="Endonuclease/exonuclease/phosphatase"/>
    <property type="match status" value="1"/>
</dbReference>
<gene>
    <name evidence="2" type="ORF">BA177_15635</name>
</gene>
<dbReference type="STRING" id="1548547.BA177_15635"/>
<dbReference type="EMBL" id="CP016268">
    <property type="protein sequence ID" value="ANO52424.1"/>
    <property type="molecule type" value="Genomic_DNA"/>
</dbReference>
<accession>A0A193LJ49</accession>
<organism evidence="2 3">
    <name type="scientific">Woeseia oceani</name>
    <dbReference type="NCBI Taxonomy" id="1548547"/>
    <lineage>
        <taxon>Bacteria</taxon>
        <taxon>Pseudomonadati</taxon>
        <taxon>Pseudomonadota</taxon>
        <taxon>Gammaproteobacteria</taxon>
        <taxon>Woeseiales</taxon>
        <taxon>Woeseiaceae</taxon>
        <taxon>Woeseia</taxon>
    </lineage>
</organism>